<keyword evidence="4 6" id="KW-1133">Transmembrane helix</keyword>
<accession>A0ABD3SSL6</accession>
<organism evidence="7 8">
    <name type="scientific">Cyclostephanos tholiformis</name>
    <dbReference type="NCBI Taxonomy" id="382380"/>
    <lineage>
        <taxon>Eukaryota</taxon>
        <taxon>Sar</taxon>
        <taxon>Stramenopiles</taxon>
        <taxon>Ochrophyta</taxon>
        <taxon>Bacillariophyta</taxon>
        <taxon>Coscinodiscophyceae</taxon>
        <taxon>Thalassiosirophycidae</taxon>
        <taxon>Stephanodiscales</taxon>
        <taxon>Stephanodiscaceae</taxon>
        <taxon>Cyclostephanos</taxon>
    </lineage>
</organism>
<name>A0ABD3SSL6_9STRA</name>
<feature type="transmembrane region" description="Helical" evidence="6">
    <location>
        <begin position="77"/>
        <end position="103"/>
    </location>
</feature>
<evidence type="ECO:0000256" key="2">
    <source>
        <dbReference type="ARBA" id="ARBA00022448"/>
    </source>
</evidence>
<evidence type="ECO:0000256" key="4">
    <source>
        <dbReference type="ARBA" id="ARBA00022989"/>
    </source>
</evidence>
<feature type="transmembrane region" description="Helical" evidence="6">
    <location>
        <begin position="331"/>
        <end position="353"/>
    </location>
</feature>
<feature type="non-terminal residue" evidence="7">
    <location>
        <position position="472"/>
    </location>
</feature>
<evidence type="ECO:0000256" key="1">
    <source>
        <dbReference type="ARBA" id="ARBA00004141"/>
    </source>
</evidence>
<keyword evidence="2" id="KW-0813">Transport</keyword>
<evidence type="ECO:0000256" key="3">
    <source>
        <dbReference type="ARBA" id="ARBA00022692"/>
    </source>
</evidence>
<dbReference type="EMBL" id="JALLPB020000001">
    <property type="protein sequence ID" value="KAL3827615.1"/>
    <property type="molecule type" value="Genomic_DNA"/>
</dbReference>
<dbReference type="GO" id="GO:0016020">
    <property type="term" value="C:membrane"/>
    <property type="evidence" value="ECO:0007669"/>
    <property type="project" value="UniProtKB-SubCell"/>
</dbReference>
<reference evidence="7 8" key="1">
    <citation type="submission" date="2024-10" db="EMBL/GenBank/DDBJ databases">
        <title>Updated reference genomes for cyclostephanoid diatoms.</title>
        <authorList>
            <person name="Roberts W.R."/>
            <person name="Alverson A.J."/>
        </authorList>
    </citation>
    <scope>NUCLEOTIDE SEQUENCE [LARGE SCALE GENOMIC DNA]</scope>
    <source>
        <strain evidence="7 8">AJA228-03</strain>
    </source>
</reference>
<dbReference type="PANTHER" id="PTHR23504">
    <property type="entry name" value="MAJOR FACILITATOR SUPERFAMILY DOMAIN-CONTAINING PROTEIN 10"/>
    <property type="match status" value="1"/>
</dbReference>
<dbReference type="InterPro" id="IPR011701">
    <property type="entry name" value="MFS"/>
</dbReference>
<keyword evidence="8" id="KW-1185">Reference proteome</keyword>
<dbReference type="Pfam" id="PF07690">
    <property type="entry name" value="MFS_1"/>
    <property type="match status" value="1"/>
</dbReference>
<dbReference type="PANTHER" id="PTHR23504:SF15">
    <property type="entry name" value="MAJOR FACILITATOR SUPERFAMILY (MFS) PROFILE DOMAIN-CONTAINING PROTEIN"/>
    <property type="match status" value="1"/>
</dbReference>
<keyword evidence="3 6" id="KW-0812">Transmembrane</keyword>
<evidence type="ECO:0000256" key="5">
    <source>
        <dbReference type="ARBA" id="ARBA00023136"/>
    </source>
</evidence>
<comment type="caution">
    <text evidence="7">The sequence shown here is derived from an EMBL/GenBank/DDBJ whole genome shotgun (WGS) entry which is preliminary data.</text>
</comment>
<sequence>GGGGAPSSTGGVAEVEDYERTTKSRIINNALHRTSFLMASSLSMVMFAPLPTLTKHLQLSSPSSSSSSSSSPPQARAIRILSILSAISASIELLLSPLVGSIIDDYGRKLPASMLMSLISLSNMYASIRPGAFGVYLSRTTNVLGGGFAMIITNAIVADLYGTSGGNGSGNGGVDDGDGTRMGSVLGTQAACASLGFLLGSAIGGRLTDIDERYAYGACSLLSALATANVALRMPESSDLLGTRMTGGGKERSGTSKDDCDCDDDEEIVVASGLGTRLVEAPLSSVRLLYRYGSRMRTLSALLLLQSIPMYMGDVFQLFAREEWGLRPKEFANLVALFGILGIVSNVSVPAVLGSIGMRSFSLLATFSSLLFPLSTLLADSYRSVVAAGCLGMLGNAQKLGTNAAMASLATELGLPQGRLQGEKASMLALLKIGSPIIYGMLYLRGKAWSIGDGSAIGEVGGADRDWSDVVM</sequence>
<feature type="transmembrane region" description="Helical" evidence="6">
    <location>
        <begin position="115"/>
        <end position="137"/>
    </location>
</feature>
<dbReference type="Gene3D" id="1.20.1250.20">
    <property type="entry name" value="MFS general substrate transporter like domains"/>
    <property type="match status" value="1"/>
</dbReference>
<proteinExistence type="predicted"/>
<feature type="non-terminal residue" evidence="7">
    <location>
        <position position="1"/>
    </location>
</feature>
<gene>
    <name evidence="7" type="ORF">ACHAXA_000488</name>
</gene>
<comment type="subcellular location">
    <subcellularLocation>
        <location evidence="1">Membrane</location>
        <topology evidence="1">Multi-pass membrane protein</topology>
    </subcellularLocation>
</comment>
<protein>
    <submittedName>
        <fullName evidence="7">Uncharacterized protein</fullName>
    </submittedName>
</protein>
<dbReference type="Proteomes" id="UP001530377">
    <property type="component" value="Unassembled WGS sequence"/>
</dbReference>
<keyword evidence="5 6" id="KW-0472">Membrane</keyword>
<evidence type="ECO:0000313" key="8">
    <source>
        <dbReference type="Proteomes" id="UP001530377"/>
    </source>
</evidence>
<evidence type="ECO:0000256" key="6">
    <source>
        <dbReference type="SAM" id="Phobius"/>
    </source>
</evidence>
<dbReference type="AlphaFoldDB" id="A0ABD3SSL6"/>
<feature type="transmembrane region" description="Helical" evidence="6">
    <location>
        <begin position="143"/>
        <end position="162"/>
    </location>
</feature>
<evidence type="ECO:0000313" key="7">
    <source>
        <dbReference type="EMBL" id="KAL3827615.1"/>
    </source>
</evidence>
<feature type="transmembrane region" description="Helical" evidence="6">
    <location>
        <begin position="299"/>
        <end position="319"/>
    </location>
</feature>
<feature type="transmembrane region" description="Helical" evidence="6">
    <location>
        <begin position="183"/>
        <end position="202"/>
    </location>
</feature>
<dbReference type="InterPro" id="IPR036259">
    <property type="entry name" value="MFS_trans_sf"/>
</dbReference>
<dbReference type="SUPFAM" id="SSF103473">
    <property type="entry name" value="MFS general substrate transporter"/>
    <property type="match status" value="1"/>
</dbReference>